<dbReference type="RefSeq" id="WP_372266084.1">
    <property type="nucleotide sequence ID" value="NZ_JBFRUW010000037.1"/>
</dbReference>
<feature type="signal peptide" evidence="1">
    <location>
        <begin position="1"/>
        <end position="28"/>
    </location>
</feature>
<proteinExistence type="predicted"/>
<reference evidence="2 3" key="1">
    <citation type="journal article" date="2024" name="ISME J.">
        <title>Tailless and filamentous prophages are predominant in marine Vibrio.</title>
        <authorList>
            <person name="Steensen K."/>
            <person name="Seneca J."/>
            <person name="Bartlau N."/>
            <person name="Yu X.A."/>
            <person name="Hussain F.A."/>
            <person name="Polz M.F."/>
        </authorList>
    </citation>
    <scope>NUCLEOTIDE SEQUENCE [LARGE SCALE GENOMIC DNA]</scope>
    <source>
        <strain evidence="2 3">10N.222.51.A1</strain>
    </source>
</reference>
<evidence type="ECO:0008006" key="4">
    <source>
        <dbReference type="Google" id="ProtNLM"/>
    </source>
</evidence>
<evidence type="ECO:0000256" key="1">
    <source>
        <dbReference type="SAM" id="SignalP"/>
    </source>
</evidence>
<protein>
    <recommendedName>
        <fullName evidence="4">ABC transporter substrate-binding protein</fullName>
    </recommendedName>
</protein>
<keyword evidence="1" id="KW-0732">Signal</keyword>
<accession>A0ABV4NBR0</accession>
<evidence type="ECO:0000313" key="3">
    <source>
        <dbReference type="Proteomes" id="UP001570417"/>
    </source>
</evidence>
<comment type="caution">
    <text evidence="2">The sequence shown here is derived from an EMBL/GenBank/DDBJ whole genome shotgun (WGS) entry which is preliminary data.</text>
</comment>
<feature type="chain" id="PRO_5045690193" description="ABC transporter substrate-binding protein" evidence="1">
    <location>
        <begin position="29"/>
        <end position="291"/>
    </location>
</feature>
<name>A0ABV4NBR0_9VIBR</name>
<keyword evidence="3" id="KW-1185">Reference proteome</keyword>
<organism evidence="2 3">
    <name type="scientific">Vibrio gallaecicus</name>
    <dbReference type="NCBI Taxonomy" id="552386"/>
    <lineage>
        <taxon>Bacteria</taxon>
        <taxon>Pseudomonadati</taxon>
        <taxon>Pseudomonadota</taxon>
        <taxon>Gammaproteobacteria</taxon>
        <taxon>Vibrionales</taxon>
        <taxon>Vibrionaceae</taxon>
        <taxon>Vibrio</taxon>
    </lineage>
</organism>
<gene>
    <name evidence="2" type="ORF">AB4566_10595</name>
</gene>
<evidence type="ECO:0000313" key="2">
    <source>
        <dbReference type="EMBL" id="MFA0568725.1"/>
    </source>
</evidence>
<dbReference type="EMBL" id="JBFRUW010000037">
    <property type="protein sequence ID" value="MFA0568725.1"/>
    <property type="molecule type" value="Genomic_DNA"/>
</dbReference>
<sequence>MTLIRLIVKHRVAVFISLLALTYRSSFAQTDEDNHLKIVTVIPVVASMTEELVKGTNITVNLLPPLKYNIKRIPGWLERQPSESYPIADVVIGISSIWSNVDAYPALRNQNIAIIPIDIAQALIPKGERVAVLSSQGKVSSYFWLNPANALVMLGILHRDLSLILDYKGNKGSKEETQRLNANFAQMNKSLRQSQITFDNIIFNSESMQVIVNKPELKGLASATLLPLVERRDAIEDGLQTLLVTNRKVHHSSLKELPENIVIWSVDDFAKQRKGSFTERWKMNMNALPSN</sequence>
<dbReference type="Proteomes" id="UP001570417">
    <property type="component" value="Unassembled WGS sequence"/>
</dbReference>